<accession>A0A0P6VTI5</accession>
<comment type="caution">
    <text evidence="3">The sequence shown here is derived from an EMBL/GenBank/DDBJ whole genome shotgun (WGS) entry which is preliminary data.</text>
</comment>
<reference evidence="3 4" key="1">
    <citation type="submission" date="2015-08" db="EMBL/GenBank/DDBJ databases">
        <title>Draft Genome Sequence of Bacillus vietnamensis UCD-SED5.</title>
        <authorList>
            <person name="Lee R.D."/>
            <person name="Jospin G."/>
            <person name="Lang J.M."/>
            <person name="Coil D.A."/>
            <person name="Eisen J.A."/>
        </authorList>
    </citation>
    <scope>NUCLEOTIDE SEQUENCE [LARGE SCALE GENOMIC DNA]</scope>
    <source>
        <strain evidence="3 4">UCD-SED5</strain>
    </source>
</reference>
<gene>
    <name evidence="3" type="ORF">AM506_21235</name>
</gene>
<sequence>MIEEDHISNTNLEHHDIIHDIQVLSNDLEALYTHYSNRIRNVSEELSRERSKHRVYQLEIAENHHTIQTLTEQIDYLLQEMEVKHELILQIQQQVDRASLSPGETLLDKSQDELKTVKTDFQEGVNSESGIPLIPSFIPEIRVIYESYSSEGKSSLESLKNKVILLLMEANKYFLSEDKQSNEFEIYQQAFYTHLGRLQMQKHPFKEQKKERWHHKVWRFLWGKEEENNHPEIIKKLDLIEDHLMSYSDKFNEVKGSLDQSKKREDTTQDYLNQVNALYEELKKIEGFYEEKILGLKTQVEECKQREQKLERQVELLNDKYAGKQKEKNPREVELEKELSQLRKDIQVQSNKKNELYNKMKRQSTAKKQAPQVNPQFDEYGNIPMSSDSKRTMFNPNKYMR</sequence>
<keyword evidence="1" id="KW-0175">Coiled coil</keyword>
<proteinExistence type="predicted"/>
<evidence type="ECO:0000313" key="3">
    <source>
        <dbReference type="EMBL" id="KPL57617.1"/>
    </source>
</evidence>
<protein>
    <submittedName>
        <fullName evidence="3">Uncharacterized protein</fullName>
    </submittedName>
</protein>
<evidence type="ECO:0000256" key="2">
    <source>
        <dbReference type="SAM" id="MobiDB-lite"/>
    </source>
</evidence>
<evidence type="ECO:0000313" key="4">
    <source>
        <dbReference type="Proteomes" id="UP000050398"/>
    </source>
</evidence>
<dbReference type="EMBL" id="LIXZ01000037">
    <property type="protein sequence ID" value="KPL57617.1"/>
    <property type="molecule type" value="Genomic_DNA"/>
</dbReference>
<dbReference type="Proteomes" id="UP000050398">
    <property type="component" value="Unassembled WGS sequence"/>
</dbReference>
<feature type="region of interest" description="Disordered" evidence="2">
    <location>
        <begin position="360"/>
        <end position="401"/>
    </location>
</feature>
<dbReference type="PATRIC" id="fig|218284.4.peg.3050"/>
<organism evidence="3 4">
    <name type="scientific">Rossellomorea vietnamensis</name>
    <dbReference type="NCBI Taxonomy" id="218284"/>
    <lineage>
        <taxon>Bacteria</taxon>
        <taxon>Bacillati</taxon>
        <taxon>Bacillota</taxon>
        <taxon>Bacilli</taxon>
        <taxon>Bacillales</taxon>
        <taxon>Bacillaceae</taxon>
        <taxon>Rossellomorea</taxon>
    </lineage>
</organism>
<feature type="compositionally biased region" description="Polar residues" evidence="2">
    <location>
        <begin position="384"/>
        <end position="395"/>
    </location>
</feature>
<dbReference type="AlphaFoldDB" id="A0A0P6VTI5"/>
<evidence type="ECO:0000256" key="1">
    <source>
        <dbReference type="SAM" id="Coils"/>
    </source>
</evidence>
<name>A0A0P6VTI5_9BACI</name>
<feature type="coiled-coil region" evidence="1">
    <location>
        <begin position="293"/>
        <end position="359"/>
    </location>
</feature>